<keyword evidence="4" id="KW-0472">Membrane</keyword>
<reference evidence="7" key="3">
    <citation type="submission" date="2015-06" db="UniProtKB">
        <authorList>
            <consortium name="EnsemblProtists"/>
        </authorList>
    </citation>
    <scope>IDENTIFICATION</scope>
</reference>
<keyword evidence="2" id="KW-0106">Calcium</keyword>
<feature type="transmembrane region" description="Helical" evidence="4">
    <location>
        <begin position="650"/>
        <end position="671"/>
    </location>
</feature>
<dbReference type="STRING" id="905079.L1I791"/>
<organism evidence="6">
    <name type="scientific">Guillardia theta (strain CCMP2712)</name>
    <name type="common">Cryptophyte</name>
    <dbReference type="NCBI Taxonomy" id="905079"/>
    <lineage>
        <taxon>Eukaryota</taxon>
        <taxon>Cryptophyceae</taxon>
        <taxon>Pyrenomonadales</taxon>
        <taxon>Geminigeraceae</taxon>
        <taxon>Guillardia</taxon>
    </lineage>
</organism>
<feature type="region of interest" description="Disordered" evidence="3">
    <location>
        <begin position="220"/>
        <end position="301"/>
    </location>
</feature>
<keyword evidence="4" id="KW-1133">Transmembrane helix</keyword>
<dbReference type="eggNOG" id="KOG3098">
    <property type="taxonomic scope" value="Eukaryota"/>
</dbReference>
<reference evidence="6 8" key="1">
    <citation type="journal article" date="2012" name="Nature">
        <title>Algal genomes reveal evolutionary mosaicism and the fate of nucleomorphs.</title>
        <authorList>
            <consortium name="DOE Joint Genome Institute"/>
            <person name="Curtis B.A."/>
            <person name="Tanifuji G."/>
            <person name="Burki F."/>
            <person name="Gruber A."/>
            <person name="Irimia M."/>
            <person name="Maruyama S."/>
            <person name="Arias M.C."/>
            <person name="Ball S.G."/>
            <person name="Gile G.H."/>
            <person name="Hirakawa Y."/>
            <person name="Hopkins J.F."/>
            <person name="Kuo A."/>
            <person name="Rensing S.A."/>
            <person name="Schmutz J."/>
            <person name="Symeonidi A."/>
            <person name="Elias M."/>
            <person name="Eveleigh R.J."/>
            <person name="Herman E.K."/>
            <person name="Klute M.J."/>
            <person name="Nakayama T."/>
            <person name="Obornik M."/>
            <person name="Reyes-Prieto A."/>
            <person name="Armbrust E.V."/>
            <person name="Aves S.J."/>
            <person name="Beiko R.G."/>
            <person name="Coutinho P."/>
            <person name="Dacks J.B."/>
            <person name="Durnford D.G."/>
            <person name="Fast N.M."/>
            <person name="Green B.R."/>
            <person name="Grisdale C.J."/>
            <person name="Hempel F."/>
            <person name="Henrissat B."/>
            <person name="Hoppner M.P."/>
            <person name="Ishida K."/>
            <person name="Kim E."/>
            <person name="Koreny L."/>
            <person name="Kroth P.G."/>
            <person name="Liu Y."/>
            <person name="Malik S.B."/>
            <person name="Maier U.G."/>
            <person name="McRose D."/>
            <person name="Mock T."/>
            <person name="Neilson J.A."/>
            <person name="Onodera N.T."/>
            <person name="Poole A.M."/>
            <person name="Pritham E.J."/>
            <person name="Richards T.A."/>
            <person name="Rocap G."/>
            <person name="Roy S.W."/>
            <person name="Sarai C."/>
            <person name="Schaack S."/>
            <person name="Shirato S."/>
            <person name="Slamovits C.H."/>
            <person name="Spencer D.F."/>
            <person name="Suzuki S."/>
            <person name="Worden A.Z."/>
            <person name="Zauner S."/>
            <person name="Barry K."/>
            <person name="Bell C."/>
            <person name="Bharti A.K."/>
            <person name="Crow J.A."/>
            <person name="Grimwood J."/>
            <person name="Kramer R."/>
            <person name="Lindquist E."/>
            <person name="Lucas S."/>
            <person name="Salamov A."/>
            <person name="McFadden G.I."/>
            <person name="Lane C.E."/>
            <person name="Keeling P.J."/>
            <person name="Gray M.W."/>
            <person name="Grigoriev I.V."/>
            <person name="Archibald J.M."/>
        </authorList>
    </citation>
    <scope>NUCLEOTIDE SEQUENCE</scope>
    <source>
        <strain evidence="6 8">CCMP2712</strain>
    </source>
</reference>
<reference evidence="8" key="2">
    <citation type="submission" date="2012-11" db="EMBL/GenBank/DDBJ databases">
        <authorList>
            <person name="Kuo A."/>
            <person name="Curtis B.A."/>
            <person name="Tanifuji G."/>
            <person name="Burki F."/>
            <person name="Gruber A."/>
            <person name="Irimia M."/>
            <person name="Maruyama S."/>
            <person name="Arias M.C."/>
            <person name="Ball S.G."/>
            <person name="Gile G.H."/>
            <person name="Hirakawa Y."/>
            <person name="Hopkins J.F."/>
            <person name="Rensing S.A."/>
            <person name="Schmutz J."/>
            <person name="Symeonidi A."/>
            <person name="Elias M."/>
            <person name="Eveleigh R.J."/>
            <person name="Herman E.K."/>
            <person name="Klute M.J."/>
            <person name="Nakayama T."/>
            <person name="Obornik M."/>
            <person name="Reyes-Prieto A."/>
            <person name="Armbrust E.V."/>
            <person name="Aves S.J."/>
            <person name="Beiko R.G."/>
            <person name="Coutinho P."/>
            <person name="Dacks J.B."/>
            <person name="Durnford D.G."/>
            <person name="Fast N.M."/>
            <person name="Green B.R."/>
            <person name="Grisdale C."/>
            <person name="Hempe F."/>
            <person name="Henrissat B."/>
            <person name="Hoppner M.P."/>
            <person name="Ishida K.-I."/>
            <person name="Kim E."/>
            <person name="Koreny L."/>
            <person name="Kroth P.G."/>
            <person name="Liu Y."/>
            <person name="Malik S.-B."/>
            <person name="Maier U.G."/>
            <person name="McRose D."/>
            <person name="Mock T."/>
            <person name="Neilson J.A."/>
            <person name="Onodera N.T."/>
            <person name="Poole A.M."/>
            <person name="Pritham E.J."/>
            <person name="Richards T.A."/>
            <person name="Rocap G."/>
            <person name="Roy S.W."/>
            <person name="Sarai C."/>
            <person name="Schaack S."/>
            <person name="Shirato S."/>
            <person name="Slamovits C.H."/>
            <person name="Spencer D.F."/>
            <person name="Suzuki S."/>
            <person name="Worden A.Z."/>
            <person name="Zauner S."/>
            <person name="Barry K."/>
            <person name="Bell C."/>
            <person name="Bharti A.K."/>
            <person name="Crow J.A."/>
            <person name="Grimwood J."/>
            <person name="Kramer R."/>
            <person name="Lindquist E."/>
            <person name="Lucas S."/>
            <person name="Salamov A."/>
            <person name="McFadden G.I."/>
            <person name="Lane C.E."/>
            <person name="Keeling P.J."/>
            <person name="Gray M.W."/>
            <person name="Grigoriev I.V."/>
            <person name="Archibald J.M."/>
        </authorList>
    </citation>
    <scope>NUCLEOTIDE SEQUENCE</scope>
    <source>
        <strain evidence="8">CCMP2712</strain>
    </source>
</reference>
<dbReference type="PANTHER" id="PTHR45911">
    <property type="entry name" value="C2 DOMAIN-CONTAINING PROTEIN"/>
    <property type="match status" value="1"/>
</dbReference>
<evidence type="ECO:0000313" key="8">
    <source>
        <dbReference type="Proteomes" id="UP000011087"/>
    </source>
</evidence>
<dbReference type="PaxDb" id="55529-EKX32126"/>
<evidence type="ECO:0000256" key="4">
    <source>
        <dbReference type="SAM" id="Phobius"/>
    </source>
</evidence>
<dbReference type="Proteomes" id="UP000011087">
    <property type="component" value="Unassembled WGS sequence"/>
</dbReference>
<gene>
    <name evidence="6" type="ORF">GUITHDRAFT_148823</name>
</gene>
<dbReference type="CDD" id="cd00030">
    <property type="entry name" value="C2"/>
    <property type="match status" value="1"/>
</dbReference>
<protein>
    <recommendedName>
        <fullName evidence="5">C2 domain-containing protein</fullName>
    </recommendedName>
</protein>
<evidence type="ECO:0000256" key="3">
    <source>
        <dbReference type="SAM" id="MobiDB-lite"/>
    </source>
</evidence>
<feature type="compositionally biased region" description="Pro residues" evidence="3">
    <location>
        <begin position="255"/>
        <end position="293"/>
    </location>
</feature>
<dbReference type="GO" id="GO:0046872">
    <property type="term" value="F:metal ion binding"/>
    <property type="evidence" value="ECO:0007669"/>
    <property type="project" value="UniProtKB-KW"/>
</dbReference>
<dbReference type="KEGG" id="gtt:GUITHDRAFT_148823"/>
<dbReference type="HOGENOM" id="CLU_382481_0_0_1"/>
<dbReference type="SMART" id="SM00239">
    <property type="entry name" value="C2"/>
    <property type="match status" value="1"/>
</dbReference>
<dbReference type="OrthoDB" id="1029639at2759"/>
<evidence type="ECO:0000313" key="6">
    <source>
        <dbReference type="EMBL" id="EKX32126.1"/>
    </source>
</evidence>
<dbReference type="EMBL" id="JH993209">
    <property type="protein sequence ID" value="EKX32126.1"/>
    <property type="molecule type" value="Genomic_DNA"/>
</dbReference>
<feature type="domain" description="C2" evidence="5">
    <location>
        <begin position="2"/>
        <end position="150"/>
    </location>
</feature>
<dbReference type="RefSeq" id="XP_005819106.1">
    <property type="nucleotide sequence ID" value="XM_005819049.1"/>
</dbReference>
<keyword evidence="8" id="KW-1185">Reference proteome</keyword>
<feature type="non-terminal residue" evidence="6">
    <location>
        <position position="1"/>
    </location>
</feature>
<dbReference type="Gene3D" id="2.60.40.150">
    <property type="entry name" value="C2 domain"/>
    <property type="match status" value="1"/>
</dbReference>
<accession>L1I791</accession>
<dbReference type="AlphaFoldDB" id="L1I791"/>
<dbReference type="EnsemblProtists" id="EKX32126">
    <property type="protein sequence ID" value="EKX32126"/>
    <property type="gene ID" value="GUITHDRAFT_148823"/>
</dbReference>
<evidence type="ECO:0000259" key="5">
    <source>
        <dbReference type="PROSITE" id="PS50004"/>
    </source>
</evidence>
<dbReference type="SUPFAM" id="SSF49562">
    <property type="entry name" value="C2 domain (Calcium/lipid-binding domain, CaLB)"/>
    <property type="match status" value="1"/>
</dbReference>
<dbReference type="Pfam" id="PF00168">
    <property type="entry name" value="C2"/>
    <property type="match status" value="1"/>
</dbReference>
<keyword evidence="1" id="KW-0479">Metal-binding</keyword>
<evidence type="ECO:0000313" key="7">
    <source>
        <dbReference type="EnsemblProtists" id="EKX32126"/>
    </source>
</evidence>
<evidence type="ECO:0000256" key="1">
    <source>
        <dbReference type="ARBA" id="ARBA00022723"/>
    </source>
</evidence>
<dbReference type="PROSITE" id="PS50004">
    <property type="entry name" value="C2"/>
    <property type="match status" value="1"/>
</dbReference>
<keyword evidence="4" id="KW-0812">Transmembrane</keyword>
<dbReference type="InterPro" id="IPR035892">
    <property type="entry name" value="C2_domain_sf"/>
</dbReference>
<sequence length="724" mass="80684">MWSRNIDMLLLPQSVAMGYRVYVTVHSAANLPKVDTFGSADPYVSMTLVDTDPTNLCHGNCSNTQDLPTVIAQHKTQIVKNNLHPMFEESFIFEHSIIPDRNIVHDLNQQDVYLLVSVTDWNRIHEDEFLGKIAVKLRPGMQYERGSFVLHDLQGQPLKANPQPTITLTISYPQIMPSVAPALPQSITPTRVAESPKNVEQPAPVSLPLPVPESVPAPAPVQAPVTVPDPQPAPVSSPPPSVMKAFNSASLPVPKHAPLPVPQKESTPPPAPAPEPEPEPVRVPEPAPAPAPVKPAETAVKAPRPIKLGAALPPVSPAPKEEKKVEVVHTKSENLDAYRIFLTNMGQVRNPSSYLRRTSATESFQRVRSQSWVYAQNRPAPALPYPAAAEYVKPAPITTSVREVVQTTPTVAQIPQEIYQPQQELIFLNQQYYQPRQEYVNQQYYFQPQQEVVQYRQEYFQPQQEVVQYRQEYFQPQQEVVQYRQEYFQPQQEVVQYRQEYFQPQQEVVQPAKEMQYFFPVESQTFKTADFSFQQPEIRYDVTPALWSAPAQFLPSNLAPQQLYYQAPQHFAAPITPATESGPGPRLALNLNLGQELGSALDSRIKLRLFRLIKFLPDYPSYSHMICGSQWVLEQKAMKVVVEEEDVKDGVAVVALYFCFAVSGMLGGALFNAIGPRLLVGLGGTTYAGYAMAAYLAGGLLGIGAGCFWTAQGAIMMAYAPAHK</sequence>
<proteinExistence type="predicted"/>
<dbReference type="InterPro" id="IPR000008">
    <property type="entry name" value="C2_dom"/>
</dbReference>
<evidence type="ECO:0000256" key="2">
    <source>
        <dbReference type="ARBA" id="ARBA00022837"/>
    </source>
</evidence>
<name>L1I791_GUITC</name>
<feature type="compositionally biased region" description="Pro residues" evidence="3">
    <location>
        <begin position="220"/>
        <end position="241"/>
    </location>
</feature>
<dbReference type="GeneID" id="17288856"/>